<dbReference type="Pfam" id="PF03929">
    <property type="entry name" value="PepSY_TM"/>
    <property type="match status" value="1"/>
</dbReference>
<keyword evidence="2" id="KW-0812">Transmembrane</keyword>
<evidence type="ECO:0000256" key="1">
    <source>
        <dbReference type="SAM" id="MobiDB-lite"/>
    </source>
</evidence>
<organism evidence="3 4">
    <name type="scientific">Cupriavidus cauae</name>
    <dbReference type="NCBI Taxonomy" id="2608999"/>
    <lineage>
        <taxon>Bacteria</taxon>
        <taxon>Pseudomonadati</taxon>
        <taxon>Pseudomonadota</taxon>
        <taxon>Betaproteobacteria</taxon>
        <taxon>Burkholderiales</taxon>
        <taxon>Burkholderiaceae</taxon>
        <taxon>Cupriavidus</taxon>
    </lineage>
</organism>
<sequence length="402" mass="43939">MHIRTFRIWYLIHKWTSLICTVFLLLLCLTGLPLIFGHEIDHWLGNGVEAPELPADAGRVPVDRIVADALERRPGTAVRFVTADDEEPVWFVSLSSREAPRQGGALLTYDARTGDLLRDTPLRSGFMLIMVKLHTDLFAGLAGTLFLGFMGLLFVISIVSGIVVYGPLMKKLPFGTVRRERSTRLKWLDLHNVLGMATLSWAFVVGLTGVLLTLAKPTYSFWQATELKAMVAPFAARDGASPAAAAPPEKLASLDAAIALAKAEEPDMTTAFVAFPGTPLAGNHHYAVFMRGDAHITSRLIKPVLIDAQTGAFAAKREMPWYVAALRISGPLHFGDYGAMPLKILWAILDVITIVLLGSGIYLWVGRTRTTNARLRKMEDEQRTAERAAPAVAAVSQTGASR</sequence>
<feature type="region of interest" description="Disordered" evidence="1">
    <location>
        <begin position="380"/>
        <end position="402"/>
    </location>
</feature>
<feature type="transmembrane region" description="Helical" evidence="2">
    <location>
        <begin position="137"/>
        <end position="166"/>
    </location>
</feature>
<keyword evidence="2" id="KW-0472">Membrane</keyword>
<gene>
    <name evidence="3" type="ORF">F1599_04080</name>
</gene>
<reference evidence="3 4" key="1">
    <citation type="submission" date="2019-09" db="EMBL/GenBank/DDBJ databases">
        <title>Isolation of a novel species in the genus Cupriavidus from patients with sepsis using whole genome sequencing.</title>
        <authorList>
            <person name="Kweon O.J."/>
            <person name="Lee M.-K."/>
        </authorList>
    </citation>
    <scope>NUCLEOTIDE SEQUENCE [LARGE SCALE GENOMIC DNA]</scope>
    <source>
        <strain evidence="3 4">MKL-01</strain>
    </source>
</reference>
<accession>A0A5M8BD79</accession>
<proteinExistence type="predicted"/>
<feature type="compositionally biased region" description="Low complexity" evidence="1">
    <location>
        <begin position="387"/>
        <end position="402"/>
    </location>
</feature>
<feature type="transmembrane region" description="Helical" evidence="2">
    <location>
        <begin position="344"/>
        <end position="365"/>
    </location>
</feature>
<evidence type="ECO:0000256" key="2">
    <source>
        <dbReference type="SAM" id="Phobius"/>
    </source>
</evidence>
<name>A0A5M8BD79_9BURK</name>
<dbReference type="PANTHER" id="PTHR34219">
    <property type="entry name" value="IRON-REGULATED INNER MEMBRANE PROTEIN-RELATED"/>
    <property type="match status" value="1"/>
</dbReference>
<dbReference type="InterPro" id="IPR005625">
    <property type="entry name" value="PepSY-ass_TM"/>
</dbReference>
<dbReference type="AlphaFoldDB" id="A0A5M8BD79"/>
<protein>
    <submittedName>
        <fullName evidence="3">PepSY domain-containing protein</fullName>
    </submittedName>
</protein>
<dbReference type="RefSeq" id="WP_150082265.1">
    <property type="nucleotide sequence ID" value="NZ_VWRN01000015.1"/>
</dbReference>
<dbReference type="Proteomes" id="UP000324324">
    <property type="component" value="Unassembled WGS sequence"/>
</dbReference>
<dbReference type="EMBL" id="VWRN01000015">
    <property type="protein sequence ID" value="KAA6130904.1"/>
    <property type="molecule type" value="Genomic_DNA"/>
</dbReference>
<comment type="caution">
    <text evidence="3">The sequence shown here is derived from an EMBL/GenBank/DDBJ whole genome shotgun (WGS) entry which is preliminary data.</text>
</comment>
<feature type="transmembrane region" description="Helical" evidence="2">
    <location>
        <begin position="187"/>
        <end position="212"/>
    </location>
</feature>
<dbReference type="PANTHER" id="PTHR34219:SF3">
    <property type="entry name" value="BLL7967 PROTEIN"/>
    <property type="match status" value="1"/>
</dbReference>
<evidence type="ECO:0000313" key="4">
    <source>
        <dbReference type="Proteomes" id="UP000324324"/>
    </source>
</evidence>
<keyword evidence="4" id="KW-1185">Reference proteome</keyword>
<evidence type="ECO:0000313" key="3">
    <source>
        <dbReference type="EMBL" id="KAA6130904.1"/>
    </source>
</evidence>
<keyword evidence="2" id="KW-1133">Transmembrane helix</keyword>